<dbReference type="InterPro" id="IPR036186">
    <property type="entry name" value="Serpin_sf"/>
</dbReference>
<dbReference type="InterPro" id="IPR042178">
    <property type="entry name" value="Serpin_sf_1"/>
</dbReference>
<dbReference type="Pfam" id="PF00079">
    <property type="entry name" value="Serpin"/>
    <property type="match status" value="1"/>
</dbReference>
<evidence type="ECO:0000313" key="3">
    <source>
        <dbReference type="EMBL" id="SNR71589.1"/>
    </source>
</evidence>
<dbReference type="PANTHER" id="PTHR11461">
    <property type="entry name" value="SERINE PROTEASE INHIBITOR, SERPIN"/>
    <property type="match status" value="1"/>
</dbReference>
<dbReference type="EMBL" id="FZNT01000009">
    <property type="protein sequence ID" value="SNR71589.1"/>
    <property type="molecule type" value="Genomic_DNA"/>
</dbReference>
<dbReference type="SMART" id="SM00093">
    <property type="entry name" value="SERPIN"/>
    <property type="match status" value="1"/>
</dbReference>
<evidence type="ECO:0000256" key="1">
    <source>
        <dbReference type="RuleBase" id="RU000411"/>
    </source>
</evidence>
<dbReference type="InterPro" id="IPR023795">
    <property type="entry name" value="Serpin_CS"/>
</dbReference>
<dbReference type="PANTHER" id="PTHR11461:SF211">
    <property type="entry name" value="GH10112P-RELATED"/>
    <property type="match status" value="1"/>
</dbReference>
<dbReference type="RefSeq" id="WP_089382565.1">
    <property type="nucleotide sequence ID" value="NZ_FZNT01000009.1"/>
</dbReference>
<dbReference type="Gene3D" id="3.30.497.10">
    <property type="entry name" value="Antithrombin, subunit I, domain 2"/>
    <property type="match status" value="1"/>
</dbReference>
<dbReference type="PROSITE" id="PS00284">
    <property type="entry name" value="SERPIN"/>
    <property type="match status" value="1"/>
</dbReference>
<dbReference type="InterPro" id="IPR042185">
    <property type="entry name" value="Serpin_sf_2"/>
</dbReference>
<comment type="similarity">
    <text evidence="1">Belongs to the serpin family.</text>
</comment>
<dbReference type="InterPro" id="IPR000215">
    <property type="entry name" value="Serpin_fam"/>
</dbReference>
<feature type="domain" description="Serpin" evidence="2">
    <location>
        <begin position="39"/>
        <end position="391"/>
    </location>
</feature>
<dbReference type="OrthoDB" id="9764871at2"/>
<dbReference type="CDD" id="cd19590">
    <property type="entry name" value="serpin_thermopin-like"/>
    <property type="match status" value="1"/>
</dbReference>
<sequence length="480" mass="55207">MMNYKPITILVIVLLAITNLGQLKAQNSELSMSFNQFSFDLYQEIKLEKGNVFLSPLSTYYALLSAYEGSENKTKAAFEKVLYLKDSASSNYDNLYKLESNSDSLFGLKISNAVWVDKRFQVEAAFKNAVSSKYSSDFKQTEFTNTEQAVSDINHWVADKTNQRITNMVSPSDINSETKLMISNAVYFKGEWLNKFEKRRTTESTFFTDNENQYKVDFMNITENLNYFENESFQFITKPYKDSDVSFCIMLPKELDGLETIENNLNADFFNEILEKTATKEVWLSIPKIKIETSYKLKSALTNMGLNTVFNNEADFSGILKNESLSIEQVAHKTYIDLNEDQTEATAATTTNVYITGLPSYKTFKADHPFVFFIVDNKTKAMVFMGRYTMPQNGKIIDKANFVDNLLKRNNKKLDWGGNDKILILIAEGKKLNRVDIQDVNFNDIDHLEVYKKEDVKKYTTEDYYGVVVITLKKNKKITK</sequence>
<reference evidence="3 4" key="1">
    <citation type="submission" date="2017-06" db="EMBL/GenBank/DDBJ databases">
        <authorList>
            <person name="Kim H.J."/>
            <person name="Triplett B.A."/>
        </authorList>
    </citation>
    <scope>NUCLEOTIDE SEQUENCE [LARGE SCALE GENOMIC DNA]</scope>
    <source>
        <strain evidence="3 4">DSM 29150</strain>
    </source>
</reference>
<dbReference type="AlphaFoldDB" id="A0A238YMC7"/>
<keyword evidence="4" id="KW-1185">Reference proteome</keyword>
<proteinExistence type="inferred from homology"/>
<dbReference type="InterPro" id="IPR023796">
    <property type="entry name" value="Serpin_dom"/>
</dbReference>
<dbReference type="Proteomes" id="UP000198384">
    <property type="component" value="Unassembled WGS sequence"/>
</dbReference>
<evidence type="ECO:0000259" key="2">
    <source>
        <dbReference type="SMART" id="SM00093"/>
    </source>
</evidence>
<protein>
    <submittedName>
        <fullName evidence="3">Serpin B</fullName>
    </submittedName>
</protein>
<dbReference type="GO" id="GO:0004867">
    <property type="term" value="F:serine-type endopeptidase inhibitor activity"/>
    <property type="evidence" value="ECO:0007669"/>
    <property type="project" value="InterPro"/>
</dbReference>
<accession>A0A238YMC7</accession>
<dbReference type="GO" id="GO:0005615">
    <property type="term" value="C:extracellular space"/>
    <property type="evidence" value="ECO:0007669"/>
    <property type="project" value="InterPro"/>
</dbReference>
<dbReference type="SUPFAM" id="SSF56574">
    <property type="entry name" value="Serpins"/>
    <property type="match status" value="1"/>
</dbReference>
<organism evidence="3 4">
    <name type="scientific">Lutibacter agarilyticus</name>
    <dbReference type="NCBI Taxonomy" id="1109740"/>
    <lineage>
        <taxon>Bacteria</taxon>
        <taxon>Pseudomonadati</taxon>
        <taxon>Bacteroidota</taxon>
        <taxon>Flavobacteriia</taxon>
        <taxon>Flavobacteriales</taxon>
        <taxon>Flavobacteriaceae</taxon>
        <taxon>Lutibacter</taxon>
    </lineage>
</organism>
<dbReference type="Gene3D" id="2.30.39.10">
    <property type="entry name" value="Alpha-1-antitrypsin, domain 1"/>
    <property type="match status" value="1"/>
</dbReference>
<evidence type="ECO:0000313" key="4">
    <source>
        <dbReference type="Proteomes" id="UP000198384"/>
    </source>
</evidence>
<name>A0A238YMC7_9FLAO</name>
<gene>
    <name evidence="3" type="ORF">SAMN06265371_109148</name>
</gene>